<evidence type="ECO:0000256" key="1">
    <source>
        <dbReference type="SAM" id="MobiDB-lite"/>
    </source>
</evidence>
<feature type="transmembrane region" description="Helical" evidence="2">
    <location>
        <begin position="463"/>
        <end position="483"/>
    </location>
</feature>
<evidence type="ECO:0000313" key="3">
    <source>
        <dbReference type="EMBL" id="ADV62780.1"/>
    </source>
</evidence>
<accession>E8R523</accession>
<dbReference type="AlphaFoldDB" id="E8R523"/>
<sequence length="615" mass="65365">MNTRLCKLANPWLLGLTAWALVVSPLPRTPFSSRAQLSEPQRDADADPSRNDSPILGQLPRSHAQASLSLAGGSATTLAAAALSRADLAMIRATINPTQFSGALGERLMQTHLTAHLRQSQGWQPLMARFGGPQGFDGLKVRLDALGRPTELMVAEAKFGSARLGQTASGLQMSQGWVKPRLERMATQYRTILELNQSNRLMVAHPPRELVGRVERLQVPMRDGKAAVFWRENNRAPWHFNGRPDQISEAVAQVQAIEQKLTTAARGQSPLYRWIYRVELTPQGYLYTIKDASRLEQLRFESKLPTLARVKVPLSQGRGAAVLRISRAELAEQIHRHVPGLSRTQANQYADELVKNLDDLRALHQASPSLSRTILVNSAKAGLVGAGLDLTMGILADLSQEGEIDWTRRVKSALVTFSAVGAGTAIGQGMVAFLTRNPVLAQFAEHSSQVLGLGASSIVTNTLGSAVGAGAASVFLAYGGYLMGLYDLEAANRMAIAGTAGAAASALFVGGAFAAAAAFGTAGTGAAIGTLSGAAFTNAALAWIGGGTLAAGGGGMALGATILTGGAFLVVLGVTGGVMYYFNSRDRREEETRMRLTIDWLKTSSHPIPASKMIR</sequence>
<dbReference type="Proteomes" id="UP000008631">
    <property type="component" value="Chromosome"/>
</dbReference>
<evidence type="ECO:0000256" key="2">
    <source>
        <dbReference type="SAM" id="Phobius"/>
    </source>
</evidence>
<reference key="1">
    <citation type="submission" date="2010-11" db="EMBL/GenBank/DDBJ databases">
        <title>The complete sequence of chromosome of Isophaera pallida ATCC 43644.</title>
        <authorList>
            <consortium name="US DOE Joint Genome Institute (JGI-PGF)"/>
            <person name="Lucas S."/>
            <person name="Copeland A."/>
            <person name="Lapidus A."/>
            <person name="Bruce D."/>
            <person name="Goodwin L."/>
            <person name="Pitluck S."/>
            <person name="Kyrpides N."/>
            <person name="Mavromatis K."/>
            <person name="Pagani I."/>
            <person name="Ivanova N."/>
            <person name="Saunders E."/>
            <person name="Brettin T."/>
            <person name="Detter J.C."/>
            <person name="Han C."/>
            <person name="Tapia R."/>
            <person name="Land M."/>
            <person name="Hauser L."/>
            <person name="Markowitz V."/>
            <person name="Cheng J.-F."/>
            <person name="Hugenholtz P."/>
            <person name="Woyke T."/>
            <person name="Wu D."/>
            <person name="Eisen J.A."/>
        </authorList>
    </citation>
    <scope>NUCLEOTIDE SEQUENCE</scope>
    <source>
        <strain>ATCC 43644</strain>
    </source>
</reference>
<keyword evidence="2" id="KW-1133">Transmembrane helix</keyword>
<keyword evidence="2" id="KW-0472">Membrane</keyword>
<dbReference type="HOGENOM" id="CLU_443971_0_0_0"/>
<gene>
    <name evidence="3" type="ordered locus">Isop_2202</name>
</gene>
<dbReference type="RefSeq" id="WP_013565068.1">
    <property type="nucleotide sequence ID" value="NC_014962.1"/>
</dbReference>
<dbReference type="KEGG" id="ipa:Isop_2202"/>
<keyword evidence="4" id="KW-1185">Reference proteome</keyword>
<dbReference type="EMBL" id="CP002353">
    <property type="protein sequence ID" value="ADV62780.1"/>
    <property type="molecule type" value="Genomic_DNA"/>
</dbReference>
<dbReference type="STRING" id="575540.Isop_2202"/>
<evidence type="ECO:0000313" key="4">
    <source>
        <dbReference type="Proteomes" id="UP000008631"/>
    </source>
</evidence>
<dbReference type="CDD" id="cd20734">
    <property type="entry name" value="PoNe_RHS-like"/>
    <property type="match status" value="1"/>
</dbReference>
<dbReference type="InParanoid" id="E8R523"/>
<feature type="compositionally biased region" description="Basic and acidic residues" evidence="1">
    <location>
        <begin position="40"/>
        <end position="50"/>
    </location>
</feature>
<proteinExistence type="predicted"/>
<feature type="transmembrane region" description="Helical" evidence="2">
    <location>
        <begin position="495"/>
        <end position="519"/>
    </location>
</feature>
<feature type="region of interest" description="Disordered" evidence="1">
    <location>
        <begin position="30"/>
        <end position="58"/>
    </location>
</feature>
<keyword evidence="2" id="KW-0812">Transmembrane</keyword>
<dbReference type="OrthoDB" id="2235566at2"/>
<organism evidence="3 4">
    <name type="scientific">Isosphaera pallida (strain ATCC 43644 / DSM 9630 / IS1B)</name>
    <dbReference type="NCBI Taxonomy" id="575540"/>
    <lineage>
        <taxon>Bacteria</taxon>
        <taxon>Pseudomonadati</taxon>
        <taxon>Planctomycetota</taxon>
        <taxon>Planctomycetia</taxon>
        <taxon>Isosphaerales</taxon>
        <taxon>Isosphaeraceae</taxon>
        <taxon>Isosphaera</taxon>
    </lineage>
</organism>
<feature type="transmembrane region" description="Helical" evidence="2">
    <location>
        <begin position="525"/>
        <end position="544"/>
    </location>
</feature>
<protein>
    <submittedName>
        <fullName evidence="3">Uncharacterized protein</fullName>
    </submittedName>
</protein>
<feature type="transmembrane region" description="Helical" evidence="2">
    <location>
        <begin position="556"/>
        <end position="582"/>
    </location>
</feature>
<reference evidence="3 4" key="2">
    <citation type="journal article" date="2011" name="Stand. Genomic Sci.">
        <title>Complete genome sequence of Isosphaera pallida type strain (IS1B).</title>
        <authorList>
            <consortium name="US DOE Joint Genome Institute (JGI-PGF)"/>
            <person name="Goker M."/>
            <person name="Cleland D."/>
            <person name="Saunders E."/>
            <person name="Lapidus A."/>
            <person name="Nolan M."/>
            <person name="Lucas S."/>
            <person name="Hammon N."/>
            <person name="Deshpande S."/>
            <person name="Cheng J.F."/>
            <person name="Tapia R."/>
            <person name="Han C."/>
            <person name="Goodwin L."/>
            <person name="Pitluck S."/>
            <person name="Liolios K."/>
            <person name="Pagani I."/>
            <person name="Ivanova N."/>
            <person name="Mavromatis K."/>
            <person name="Pati A."/>
            <person name="Chen A."/>
            <person name="Palaniappan K."/>
            <person name="Land M."/>
            <person name="Hauser L."/>
            <person name="Chang Y.J."/>
            <person name="Jeffries C.D."/>
            <person name="Detter J.C."/>
            <person name="Beck B."/>
            <person name="Woyke T."/>
            <person name="Bristow J."/>
            <person name="Eisen J.A."/>
            <person name="Markowitz V."/>
            <person name="Hugenholtz P."/>
            <person name="Kyrpides N.C."/>
            <person name="Klenk H.P."/>
        </authorList>
    </citation>
    <scope>NUCLEOTIDE SEQUENCE [LARGE SCALE GENOMIC DNA]</scope>
    <source>
        <strain evidence="4">ATCC 43644 / DSM 9630 / IS1B</strain>
    </source>
</reference>
<name>E8R523_ISOPI</name>
<feature type="compositionally biased region" description="Polar residues" evidence="1">
    <location>
        <begin position="30"/>
        <end position="39"/>
    </location>
</feature>